<feature type="coiled-coil region" evidence="1">
    <location>
        <begin position="531"/>
        <end position="565"/>
    </location>
</feature>
<evidence type="ECO:0000256" key="1">
    <source>
        <dbReference type="SAM" id="Coils"/>
    </source>
</evidence>
<sequence>MSEKNITTQINDLNNKFKNKNATIFLDLPGTGPVTFSEQSYNTLRNFLRANPFNNKDIMTPESFNYLQKILELGVIPNDRQSILINELAKNCGDYSDKQRSDLIPYIRPILFEKGDLRIECFINHLEKLNPLNLEQASKDKLEKFDTVISRSRTTSNMVAAKINKYPQILDALQRNPNFTGNLEKSFLTNINLSSKIRSNMSTTTNNANARQVDATRINNANAKNAATSRIVRGNTTSDQLITADAPSPTITNDNIISEIPRPPTSRTESERYTRKSTPITLSESAPNRADIDDILARINRHLQRLDTGQNITSSTPVRVLEIPDETGNIVASISIGCLLNYLSVDKGYPRLQNNDECTTAIRNYLNEGNTIDLRKLIDTALRDTNENDFITSTNFYKNLYNFNISMVSFMANDTEFKNLTADSQRNILQGVQDFISQSVQYLSSYMTTYRVINDDLLRSSYDLLYLMNTLTFKTASVGRTVDDLLILYDRLTTAIGDNIKIYNSIDKDKLKQYKDLEPTDQTAKEITKLYAELTSRLVLLNSQKEQLQKNVAMINTDSNKLEDLATKDVKDIASKIDTRRNLKTETGITTDQANLTNTITKTNNANVTQVTEKSPPANLPTDQSTDIVPGQSGTIGQNGGYLTGPTTGSTVPSTTNKLRQRRY</sequence>
<protein>
    <submittedName>
        <fullName evidence="3">Uncharacterized protein</fullName>
    </submittedName>
</protein>
<dbReference type="RefSeq" id="YP_010782201.1">
    <property type="nucleotide sequence ID" value="NC_075039.1"/>
</dbReference>
<proteinExistence type="predicted"/>
<organism evidence="3">
    <name type="scientific">Tupanvirus soda lake</name>
    <dbReference type="NCBI Taxonomy" id="2126985"/>
    <lineage>
        <taxon>Viruses</taxon>
        <taxon>Varidnaviria</taxon>
        <taxon>Bamfordvirae</taxon>
        <taxon>Nucleocytoviricota</taxon>
        <taxon>Megaviricetes</taxon>
        <taxon>Imitervirales</taxon>
        <taxon>Mimiviridae</taxon>
        <taxon>Megamimivirinae</taxon>
        <taxon>Tupanvirus</taxon>
        <taxon>Tupanvirus salinum</taxon>
    </lineage>
</organism>
<name>A0A6N1NMA7_9VIRU</name>
<dbReference type="EMBL" id="KY523104">
    <property type="protein sequence ID" value="QKU35535.1"/>
    <property type="molecule type" value="Genomic_DNA"/>
</dbReference>
<reference evidence="3" key="2">
    <citation type="journal article" date="2018" name="Nat. Commun.">
        <title>Tailed giant Tupanvirus possesses the most complete translational apparatus of the known virosphere.</title>
        <authorList>
            <person name="Abrahao J."/>
            <person name="Silva L."/>
            <person name="Silva L.S."/>
            <person name="Khalil J.Y.B."/>
            <person name="Rodrigues R."/>
            <person name="Arantes T."/>
            <person name="Assis F."/>
            <person name="Boratto P."/>
            <person name="Andrade M."/>
            <person name="Kroon E.G."/>
            <person name="Ribeiro B."/>
            <person name="Bergier I."/>
            <person name="Seligmann H."/>
            <person name="Ghigo E."/>
            <person name="Colson P."/>
            <person name="Levasseur A."/>
            <person name="Kroemer G."/>
            <person name="Raoult D."/>
            <person name="La Scola B."/>
        </authorList>
    </citation>
    <scope>NUCLEOTIDE SEQUENCE [LARGE SCALE GENOMIC DNA]</scope>
    <source>
        <strain evidence="3">Soda lake</strain>
    </source>
</reference>
<reference evidence="3" key="1">
    <citation type="submission" date="2017-01" db="EMBL/GenBank/DDBJ databases">
        <authorList>
            <person name="Assis F.L."/>
            <person name="Abrahao J.S."/>
            <person name="Silva L."/>
            <person name="Khalil J.B."/>
            <person name="Rodrigues R."/>
            <person name="Silva L.S."/>
            <person name="Arantes T."/>
            <person name="Boratto P."/>
            <person name="Andrade M."/>
            <person name="Kroon E.G."/>
            <person name="Ribeiro B."/>
            <person name="Bergier I."/>
            <person name="Seligmann H."/>
            <person name="Ghigo E."/>
            <person name="Colson P."/>
            <person name="Levasseur A."/>
            <person name="Raoult D."/>
            <person name="Scola B.L."/>
        </authorList>
    </citation>
    <scope>NUCLEOTIDE SEQUENCE</scope>
    <source>
        <strain evidence="3">Soda lake</strain>
    </source>
</reference>
<accession>A0A6N1NMA7</accession>
<keyword evidence="1" id="KW-0175">Coiled coil</keyword>
<feature type="region of interest" description="Disordered" evidence="2">
    <location>
        <begin position="640"/>
        <end position="664"/>
    </location>
</feature>
<dbReference type="GeneID" id="80518965"/>
<dbReference type="KEGG" id="vg:80518965"/>
<feature type="region of interest" description="Disordered" evidence="2">
    <location>
        <begin position="241"/>
        <end position="278"/>
    </location>
</feature>
<evidence type="ECO:0000313" key="3">
    <source>
        <dbReference type="EMBL" id="QKU35535.1"/>
    </source>
</evidence>
<feature type="compositionally biased region" description="Low complexity" evidence="2">
    <location>
        <begin position="644"/>
        <end position="656"/>
    </location>
</feature>
<evidence type="ECO:0000256" key="2">
    <source>
        <dbReference type="SAM" id="MobiDB-lite"/>
    </source>
</evidence>